<feature type="compositionally biased region" description="Acidic residues" evidence="7">
    <location>
        <begin position="83"/>
        <end position="94"/>
    </location>
</feature>
<dbReference type="GO" id="GO:0009251">
    <property type="term" value="P:glucan catabolic process"/>
    <property type="evidence" value="ECO:0007669"/>
    <property type="project" value="TreeGrafter"/>
</dbReference>
<feature type="compositionally biased region" description="Basic and acidic residues" evidence="7">
    <location>
        <begin position="66"/>
        <end position="82"/>
    </location>
</feature>
<dbReference type="SUPFAM" id="SSF51445">
    <property type="entry name" value="(Trans)glycosidases"/>
    <property type="match status" value="1"/>
</dbReference>
<feature type="region of interest" description="Disordered" evidence="7">
    <location>
        <begin position="357"/>
        <end position="392"/>
    </location>
</feature>
<dbReference type="EC" id="3.2.1.21" evidence="3"/>
<comment type="similarity">
    <text evidence="2">Belongs to the glycosyl hydrolase 3 family.</text>
</comment>
<evidence type="ECO:0000256" key="6">
    <source>
        <dbReference type="ARBA" id="ARBA00023295"/>
    </source>
</evidence>
<keyword evidence="6" id="KW-0326">Glycosidase</keyword>
<dbReference type="AlphaFoldDB" id="A0A9W8M182"/>
<evidence type="ECO:0000256" key="5">
    <source>
        <dbReference type="ARBA" id="ARBA00022801"/>
    </source>
</evidence>
<feature type="domain" description="Fibronectin type III-like" evidence="9">
    <location>
        <begin position="1128"/>
        <end position="1198"/>
    </location>
</feature>
<feature type="region of interest" description="Disordered" evidence="7">
    <location>
        <begin position="66"/>
        <end position="102"/>
    </location>
</feature>
<name>A0A9W8M182_9FUNG</name>
<evidence type="ECO:0000256" key="1">
    <source>
        <dbReference type="ARBA" id="ARBA00000448"/>
    </source>
</evidence>
<dbReference type="InterPro" id="IPR013783">
    <property type="entry name" value="Ig-like_fold"/>
</dbReference>
<dbReference type="SMART" id="SM01217">
    <property type="entry name" value="Fn3_like"/>
    <property type="match status" value="1"/>
</dbReference>
<dbReference type="InterPro" id="IPR036962">
    <property type="entry name" value="Glyco_hydro_3_N_sf"/>
</dbReference>
<gene>
    <name evidence="10" type="ORF">IWW36_002226</name>
</gene>
<keyword evidence="4 8" id="KW-0732">Signal</keyword>
<dbReference type="Pfam" id="PF14310">
    <property type="entry name" value="Fn3-like"/>
    <property type="match status" value="1"/>
</dbReference>
<organism evidence="10 11">
    <name type="scientific">Coemansia brasiliensis</name>
    <dbReference type="NCBI Taxonomy" id="2650707"/>
    <lineage>
        <taxon>Eukaryota</taxon>
        <taxon>Fungi</taxon>
        <taxon>Fungi incertae sedis</taxon>
        <taxon>Zoopagomycota</taxon>
        <taxon>Kickxellomycotina</taxon>
        <taxon>Kickxellomycetes</taxon>
        <taxon>Kickxellales</taxon>
        <taxon>Kickxellaceae</taxon>
        <taxon>Coemansia</taxon>
    </lineage>
</organism>
<dbReference type="InterPro" id="IPR036881">
    <property type="entry name" value="Glyco_hydro_3_C_sf"/>
</dbReference>
<accession>A0A9W8M182</accession>
<dbReference type="OrthoDB" id="416222at2759"/>
<dbReference type="Proteomes" id="UP001139887">
    <property type="component" value="Unassembled WGS sequence"/>
</dbReference>
<dbReference type="Gene3D" id="3.20.20.300">
    <property type="entry name" value="Glycoside hydrolase, family 3, N-terminal domain"/>
    <property type="match status" value="1"/>
</dbReference>
<dbReference type="Pfam" id="PF00933">
    <property type="entry name" value="Glyco_hydro_3"/>
    <property type="match status" value="1"/>
</dbReference>
<proteinExistence type="inferred from homology"/>
<evidence type="ECO:0000256" key="4">
    <source>
        <dbReference type="ARBA" id="ARBA00022729"/>
    </source>
</evidence>
<evidence type="ECO:0000313" key="10">
    <source>
        <dbReference type="EMBL" id="KAJ2849998.1"/>
    </source>
</evidence>
<dbReference type="PRINTS" id="PR00133">
    <property type="entry name" value="GLHYDRLASE3"/>
</dbReference>
<dbReference type="PANTHER" id="PTHR30620">
    <property type="entry name" value="PERIPLASMIC BETA-GLUCOSIDASE-RELATED"/>
    <property type="match status" value="1"/>
</dbReference>
<dbReference type="InterPro" id="IPR002772">
    <property type="entry name" value="Glyco_hydro_3_C"/>
</dbReference>
<feature type="signal peptide" evidence="8">
    <location>
        <begin position="1"/>
        <end position="32"/>
    </location>
</feature>
<keyword evidence="5" id="KW-0378">Hydrolase</keyword>
<dbReference type="InterPro" id="IPR001764">
    <property type="entry name" value="Glyco_hydro_3_N"/>
</dbReference>
<evidence type="ECO:0000256" key="2">
    <source>
        <dbReference type="ARBA" id="ARBA00005336"/>
    </source>
</evidence>
<dbReference type="PANTHER" id="PTHR30620:SF16">
    <property type="entry name" value="LYSOSOMAL BETA GLUCOSIDASE"/>
    <property type="match status" value="1"/>
</dbReference>
<dbReference type="Gene3D" id="3.40.50.1700">
    <property type="entry name" value="Glycoside hydrolase family 3 C-terminal domain"/>
    <property type="match status" value="1"/>
</dbReference>
<comment type="caution">
    <text evidence="10">The sequence shown here is derived from an EMBL/GenBank/DDBJ whole genome shotgun (WGS) entry which is preliminary data.</text>
</comment>
<feature type="compositionally biased region" description="Polar residues" evidence="7">
    <location>
        <begin position="382"/>
        <end position="392"/>
    </location>
</feature>
<dbReference type="Gene3D" id="2.60.40.10">
    <property type="entry name" value="Immunoglobulins"/>
    <property type="match status" value="1"/>
</dbReference>
<dbReference type="EMBL" id="JANBUW010000048">
    <property type="protein sequence ID" value="KAJ2849998.1"/>
    <property type="molecule type" value="Genomic_DNA"/>
</dbReference>
<dbReference type="InterPro" id="IPR017853">
    <property type="entry name" value="GH"/>
</dbReference>
<evidence type="ECO:0000256" key="3">
    <source>
        <dbReference type="ARBA" id="ARBA00012744"/>
    </source>
</evidence>
<comment type="catalytic activity">
    <reaction evidence="1">
        <text>Hydrolysis of terminal, non-reducing beta-D-glucosyl residues with release of beta-D-glucose.</text>
        <dbReference type="EC" id="3.2.1.21"/>
    </reaction>
</comment>
<dbReference type="InterPro" id="IPR051915">
    <property type="entry name" value="Cellulose_Degrad_GH3"/>
</dbReference>
<dbReference type="Pfam" id="PF01915">
    <property type="entry name" value="Glyco_hydro_3_C"/>
    <property type="match status" value="1"/>
</dbReference>
<feature type="compositionally biased region" description="Basic and acidic residues" evidence="7">
    <location>
        <begin position="371"/>
        <end position="381"/>
    </location>
</feature>
<evidence type="ECO:0000313" key="11">
    <source>
        <dbReference type="Proteomes" id="UP001139887"/>
    </source>
</evidence>
<sequence length="1210" mass="131298">MAKSTANRRRHSAISLTPLAIAVLVLSAQCQAINFNHPSLFNGLLNQQPDIQGQQASRHYVDFHKHNKHDDDDATSKHKCDTDTDSDSGSDDECNSSASTGNLNVNVNLVPPHCPSQGNVDADQMSRLLCSALHCCTKHSCGSVEPTSETLCYNGVGPTGTGQYYGSVDPTNTGQYYGNVGPTNTDQYYNNVGPTNTIQSHYCGSQTVAPTSITTCIYPTVSPTITSVYPYYPVQLQQQPAQRLGIFPNEHPMPFDNGYTGPYMAAYQKNAVTVNEHPTGPQIQPPVITPTGPQIQPPVIASTGPQIQPMPNSGPRIPSTNPTTPSNEEYGAIEQVGALSIQTPRSIIAAYNNAPLPEDRQLNEPTPIHPNRPELFNDDKISSSNEASPSNLANRINTQLDQQEQGNDRVRQGVETEFSETVDLWDQLHRASKTTGLPELLEQAAQARATSIFMPQTRGSKDGLRLDPFAAGGVDVYPRVEQQMLGHDAPGRISDDVWAVIDSLSLEERAGQMAQVHVSELLDTQGNLNASAISYYIDTMRVGTIVDTPGNAPHAQYPWYSAQALANLTDTVQQIARTRGSRVPVMWAMDAPRGASLIKRAAMFPTGTGMAATFDPQHAYRMGQIAAKDARAAGYSCLMGPLADITVDKRWPQTFLSFGEDPALASQMVRHTVRGLQGDYKRDRARVACCPQALAAASDVSDAQLLEYHMPAVQAAVDAGTAALMAGGASINGEALALSPFYQRTLLRGALRFRGVTLSDTRRSQTLRLHAAADAGDAAFLSLNNTSLDVGLQGSELVADLVRSGRISDDRITESAARVLQLKRDLGLFDQPFAHTRLAPLVGARQDIEAAQQAVRESLTLLRNAPGVLPLSARDRVLFVGPHLNSTALLGGGWNVHTQGPSEQESDRVYEGMGSTVMEGVRQVAGPRAPLAYHSGFRIDSAELHASEMSQLVRLARQADKIVVGLGEAPYSGLATRSSSLASMRLDSQQLEVVRHLHTAVPHTPLVALLVSGRPRVLDDTADMFSAVVNTHLPGIHAGLPIAEMLYGRFSPSGRQPLTYPRLDSQARSTIWQSAALDYAPQWPFGFGLSYNEMSYSNLTASSTELRPGRPLTLQLTVHNQGRLEQREPVLLFTSHAFKTGYEPELFRLRRFTKVDVKPGMAAQVQFTLTAEELAYHTRDLSRVIDPTTLNITINALSPNERTISVSLRS</sequence>
<feature type="chain" id="PRO_5040976127" description="beta-glucosidase" evidence="8">
    <location>
        <begin position="33"/>
        <end position="1210"/>
    </location>
</feature>
<keyword evidence="11" id="KW-1185">Reference proteome</keyword>
<dbReference type="GO" id="GO:0008422">
    <property type="term" value="F:beta-glucosidase activity"/>
    <property type="evidence" value="ECO:0007669"/>
    <property type="project" value="UniProtKB-EC"/>
</dbReference>
<evidence type="ECO:0000256" key="7">
    <source>
        <dbReference type="SAM" id="MobiDB-lite"/>
    </source>
</evidence>
<reference evidence="10" key="1">
    <citation type="submission" date="2022-07" db="EMBL/GenBank/DDBJ databases">
        <title>Phylogenomic reconstructions and comparative analyses of Kickxellomycotina fungi.</title>
        <authorList>
            <person name="Reynolds N.K."/>
            <person name="Stajich J.E."/>
            <person name="Barry K."/>
            <person name="Grigoriev I.V."/>
            <person name="Crous P."/>
            <person name="Smith M.E."/>
        </authorList>
    </citation>
    <scope>NUCLEOTIDE SEQUENCE</scope>
    <source>
        <strain evidence="10">NRRL 1566</strain>
    </source>
</reference>
<evidence type="ECO:0000256" key="8">
    <source>
        <dbReference type="SAM" id="SignalP"/>
    </source>
</evidence>
<evidence type="ECO:0000259" key="9">
    <source>
        <dbReference type="SMART" id="SM01217"/>
    </source>
</evidence>
<protein>
    <recommendedName>
        <fullName evidence="3">beta-glucosidase</fullName>
        <ecNumber evidence="3">3.2.1.21</ecNumber>
    </recommendedName>
</protein>
<dbReference type="SUPFAM" id="SSF52279">
    <property type="entry name" value="Beta-D-glucan exohydrolase, C-terminal domain"/>
    <property type="match status" value="1"/>
</dbReference>
<dbReference type="InterPro" id="IPR026891">
    <property type="entry name" value="Fn3-like"/>
</dbReference>